<dbReference type="KEGG" id="lgi:LOTGIDRAFT_160519"/>
<dbReference type="OrthoDB" id="10652582at2759"/>
<dbReference type="Proteomes" id="UP000030746">
    <property type="component" value="Unassembled WGS sequence"/>
</dbReference>
<feature type="region of interest" description="Disordered" evidence="6">
    <location>
        <begin position="102"/>
        <end position="151"/>
    </location>
</feature>
<feature type="signal peptide" evidence="7">
    <location>
        <begin position="1"/>
        <end position="31"/>
    </location>
</feature>
<keyword evidence="5" id="KW-0527">Neuropeptide</keyword>
<dbReference type="InterPro" id="IPR002544">
    <property type="entry name" value="FMRFamid-related_peptide-like"/>
</dbReference>
<protein>
    <submittedName>
        <fullName evidence="8">Uncharacterized protein</fullName>
    </submittedName>
</protein>
<evidence type="ECO:0000256" key="7">
    <source>
        <dbReference type="SAM" id="SignalP"/>
    </source>
</evidence>
<keyword evidence="7" id="KW-0732">Signal</keyword>
<dbReference type="GeneID" id="20238414"/>
<evidence type="ECO:0000256" key="1">
    <source>
        <dbReference type="ARBA" id="ARBA00004613"/>
    </source>
</evidence>
<dbReference type="AlphaFoldDB" id="V3ZV78"/>
<keyword evidence="9" id="KW-1185">Reference proteome</keyword>
<dbReference type="EMBL" id="KB201656">
    <property type="protein sequence ID" value="ESO95383.1"/>
    <property type="molecule type" value="Genomic_DNA"/>
</dbReference>
<dbReference type="RefSeq" id="XP_009053892.1">
    <property type="nucleotide sequence ID" value="XM_009055644.1"/>
</dbReference>
<proteinExistence type="inferred from homology"/>
<gene>
    <name evidence="8" type="ORF">LOTGIDRAFT_160519</name>
</gene>
<evidence type="ECO:0000256" key="4">
    <source>
        <dbReference type="ARBA" id="ARBA00022815"/>
    </source>
</evidence>
<evidence type="ECO:0000313" key="9">
    <source>
        <dbReference type="Proteomes" id="UP000030746"/>
    </source>
</evidence>
<evidence type="ECO:0000313" key="8">
    <source>
        <dbReference type="EMBL" id="ESO95383.1"/>
    </source>
</evidence>
<evidence type="ECO:0000256" key="5">
    <source>
        <dbReference type="ARBA" id="ARBA00023320"/>
    </source>
</evidence>
<comment type="subcellular location">
    <subcellularLocation>
        <location evidence="1">Secreted</location>
    </subcellularLocation>
</comment>
<name>V3ZV78_LOTGI</name>
<accession>V3ZV78</accession>
<evidence type="ECO:0000256" key="2">
    <source>
        <dbReference type="ARBA" id="ARBA00006356"/>
    </source>
</evidence>
<dbReference type="GO" id="GO:0005576">
    <property type="term" value="C:extracellular region"/>
    <property type="evidence" value="ECO:0007669"/>
    <property type="project" value="UniProtKB-SubCell"/>
</dbReference>
<sequence>MANVTMQMTLLKYADLMVLLVIFGLCQDVQCLTPTNFLKRVGLFGNDMSDFDPDNLGGLNRLFNLLSQMRNNVESGVKYADYLDSIMPPEVDPPETAVKYSPDQFLRIGRSSNTPTDQTKRARPSLSRFVRFGKRSTSQENNEDESNEKRSSYLRIGKLPSTAFLNFAFGQPSRYRKLRDSQISKSSVLRMG</sequence>
<evidence type="ECO:0000256" key="6">
    <source>
        <dbReference type="SAM" id="MobiDB-lite"/>
    </source>
</evidence>
<keyword evidence="4" id="KW-0027">Amidation</keyword>
<comment type="similarity">
    <text evidence="2">Belongs to the FARP (FMRFamide related peptide) family.</text>
</comment>
<dbReference type="Pfam" id="PF01581">
    <property type="entry name" value="FARP"/>
    <property type="match status" value="1"/>
</dbReference>
<dbReference type="GO" id="GO:0007218">
    <property type="term" value="P:neuropeptide signaling pathway"/>
    <property type="evidence" value="ECO:0007669"/>
    <property type="project" value="UniProtKB-KW"/>
</dbReference>
<feature type="chain" id="PRO_5004716111" evidence="7">
    <location>
        <begin position="32"/>
        <end position="192"/>
    </location>
</feature>
<evidence type="ECO:0000256" key="3">
    <source>
        <dbReference type="ARBA" id="ARBA00022525"/>
    </source>
</evidence>
<organism evidence="8 9">
    <name type="scientific">Lottia gigantea</name>
    <name type="common">Giant owl limpet</name>
    <dbReference type="NCBI Taxonomy" id="225164"/>
    <lineage>
        <taxon>Eukaryota</taxon>
        <taxon>Metazoa</taxon>
        <taxon>Spiralia</taxon>
        <taxon>Lophotrochozoa</taxon>
        <taxon>Mollusca</taxon>
        <taxon>Gastropoda</taxon>
        <taxon>Patellogastropoda</taxon>
        <taxon>Lottioidea</taxon>
        <taxon>Lottiidae</taxon>
        <taxon>Lottia</taxon>
    </lineage>
</organism>
<keyword evidence="3" id="KW-0964">Secreted</keyword>
<dbReference type="CTD" id="20238414"/>
<dbReference type="HOGENOM" id="CLU_1416624_0_0_1"/>
<reference evidence="8 9" key="1">
    <citation type="journal article" date="2013" name="Nature">
        <title>Insights into bilaterian evolution from three spiralian genomes.</title>
        <authorList>
            <person name="Simakov O."/>
            <person name="Marletaz F."/>
            <person name="Cho S.J."/>
            <person name="Edsinger-Gonzales E."/>
            <person name="Havlak P."/>
            <person name="Hellsten U."/>
            <person name="Kuo D.H."/>
            <person name="Larsson T."/>
            <person name="Lv J."/>
            <person name="Arendt D."/>
            <person name="Savage R."/>
            <person name="Osoegawa K."/>
            <person name="de Jong P."/>
            <person name="Grimwood J."/>
            <person name="Chapman J.A."/>
            <person name="Shapiro H."/>
            <person name="Aerts A."/>
            <person name="Otillar R.P."/>
            <person name="Terry A.Y."/>
            <person name="Boore J.L."/>
            <person name="Grigoriev I.V."/>
            <person name="Lindberg D.R."/>
            <person name="Seaver E.C."/>
            <person name="Weisblat D.A."/>
            <person name="Putnam N.H."/>
            <person name="Rokhsar D.S."/>
        </authorList>
    </citation>
    <scope>NUCLEOTIDE SEQUENCE [LARGE SCALE GENOMIC DNA]</scope>
</reference>